<reference evidence="2 3" key="1">
    <citation type="journal article" date="2020" name="Genome Biol. Evol.">
        <title>A new high-quality draft genome assembly of the Chinese cordyceps Ophiocordyceps sinensis.</title>
        <authorList>
            <person name="Shu R."/>
            <person name="Zhang J."/>
            <person name="Meng Q."/>
            <person name="Zhang H."/>
            <person name="Zhou G."/>
            <person name="Li M."/>
            <person name="Wu P."/>
            <person name="Zhao Y."/>
            <person name="Chen C."/>
            <person name="Qin Q."/>
        </authorList>
    </citation>
    <scope>NUCLEOTIDE SEQUENCE [LARGE SCALE GENOMIC DNA]</scope>
    <source>
        <strain evidence="2 3">IOZ07</strain>
    </source>
</reference>
<gene>
    <name evidence="2" type="ORF">G6O67_008753</name>
</gene>
<evidence type="ECO:0000313" key="3">
    <source>
        <dbReference type="Proteomes" id="UP000557566"/>
    </source>
</evidence>
<proteinExistence type="predicted"/>
<dbReference type="EMBL" id="JAAVMX010000012">
    <property type="protein sequence ID" value="KAF4504142.1"/>
    <property type="molecule type" value="Genomic_DNA"/>
</dbReference>
<comment type="caution">
    <text evidence="2">The sequence shown here is derived from an EMBL/GenBank/DDBJ whole genome shotgun (WGS) entry which is preliminary data.</text>
</comment>
<name>A0A8H4PFP3_9HYPO</name>
<dbReference type="AlphaFoldDB" id="A0A8H4PFP3"/>
<accession>A0A8H4PFP3</accession>
<protein>
    <submittedName>
        <fullName evidence="2">Uncharacterized protein</fullName>
    </submittedName>
</protein>
<feature type="region of interest" description="Disordered" evidence="1">
    <location>
        <begin position="951"/>
        <end position="983"/>
    </location>
</feature>
<dbReference type="Proteomes" id="UP000557566">
    <property type="component" value="Unassembled WGS sequence"/>
</dbReference>
<keyword evidence="3" id="KW-1185">Reference proteome</keyword>
<evidence type="ECO:0000256" key="1">
    <source>
        <dbReference type="SAM" id="MobiDB-lite"/>
    </source>
</evidence>
<organism evidence="2 3">
    <name type="scientific">Ophiocordyceps sinensis</name>
    <dbReference type="NCBI Taxonomy" id="72228"/>
    <lineage>
        <taxon>Eukaryota</taxon>
        <taxon>Fungi</taxon>
        <taxon>Dikarya</taxon>
        <taxon>Ascomycota</taxon>
        <taxon>Pezizomycotina</taxon>
        <taxon>Sordariomycetes</taxon>
        <taxon>Hypocreomycetidae</taxon>
        <taxon>Hypocreales</taxon>
        <taxon>Ophiocordycipitaceae</taxon>
        <taxon>Ophiocordyceps</taxon>
    </lineage>
</organism>
<feature type="compositionally biased region" description="Low complexity" evidence="1">
    <location>
        <begin position="951"/>
        <end position="961"/>
    </location>
</feature>
<sequence>MNLVDQLARRVDDDVGALLGTAATVPGLGRIVVVDAPGPDVEKMAVELGGAEAAVGVLVAAQVQVEEVGEQPRVQGDGHVPDQVHLVQPLFELKRLLVHQLRPHALNQLEHGLVQGGQVAHGLEHVGAVLVVARAVARQHEPAQVLFPREQGVDGLQPGDGELLGAAERLLDGGAGEDDDGLRRRLGVVERVLVHGAELPGNLLVDLLGEHGLHDGQRVEGEPAGKAALDQLVHHGAAERLVVVLHLVVAPARQVRDGVVEGVEPVGAHQRDGVGENGAANRVRRAAAAGVADGLGVLDDEAGIELHHVRVRVQLLEQLRNVRVGADVAKRLVPLESEELAELVERRNLPLAGLDDAENLDHLERLGDCAGAKGAGRILHGLVEDANKVLVLEGAVGLAHEAAKRAGAGLGRLGLEVDEGSAEVAPADILQVFRLAAREELEEEVVDPALVLLGDAGVEAVQQVELDADLVADAARRPLAVKLLVDVDARVQRPVAVGVVRVGDGPQVVVQRYVDVQPADDQTGRVEEVVVLLGHGHGPVLLVGVGPAGQREAPVLVDLEQDVAHIVVEAAVEDQHDVDARGLAEQTLLVERVGLQLALLHGADLQLVPERRAVQGGQVEVRRRVRLVRVRPVGVEDVVDDDGCVVQEHGREAGLVLLEVVVVASHQEVEEQPRIGLDPLKPLRGADRLGVRRARPAQVGLQDIVEAPVRSPVLMEAVWRLRDALTQHDIAVRDRELDRVVGVGLSRGLGPGDNLVLDIAADVAQGRMLEIVPKRVDELVGEKGSDLGRGREGGEDADQELGRATARQCCPDRPRCVPTHPFLSSMGAPLFSSPLMRSEISVTDTLPRRPSQSFKTSAAILRGSATYWDDPTGSSAYASPSWNFSSKDMVVVLSVWKTPEGILGKPESGPPTPPYIHQTDRTRLFLTPQAREDDIPSLSRPTCRWVIRTTSGLDSGESSSSHAPSRPCKTSWLNMHDDTRFQS</sequence>
<evidence type="ECO:0000313" key="2">
    <source>
        <dbReference type="EMBL" id="KAF4504142.1"/>
    </source>
</evidence>